<gene>
    <name evidence="2" type="ORF">P167DRAFT_575968</name>
</gene>
<dbReference type="AlphaFoldDB" id="A0A3N4KY16"/>
<feature type="region of interest" description="Disordered" evidence="1">
    <location>
        <begin position="1"/>
        <end position="53"/>
    </location>
</feature>
<sequence length="176" mass="18779">MSTTPTTPSSTRSSACTPTSLGTMSPATADTSVSSSSTSSPTSNGAKPLSPSSHDLILSLLRSAQSAQAIGISTALATANPARARPRARETRRPVRDEIAYGYLDDPVVLAARARARAQGARDKMEFEENLYRTLARPASMETLGTLKDVLRRSGLHEEGTEEKEDEKVLGKLNDF</sequence>
<feature type="compositionally biased region" description="Low complexity" evidence="1">
    <location>
        <begin position="1"/>
        <end position="43"/>
    </location>
</feature>
<reference evidence="2 3" key="1">
    <citation type="journal article" date="2018" name="Nat. Ecol. Evol.">
        <title>Pezizomycetes genomes reveal the molecular basis of ectomycorrhizal truffle lifestyle.</title>
        <authorList>
            <person name="Murat C."/>
            <person name="Payen T."/>
            <person name="Noel B."/>
            <person name="Kuo A."/>
            <person name="Morin E."/>
            <person name="Chen J."/>
            <person name="Kohler A."/>
            <person name="Krizsan K."/>
            <person name="Balestrini R."/>
            <person name="Da Silva C."/>
            <person name="Montanini B."/>
            <person name="Hainaut M."/>
            <person name="Levati E."/>
            <person name="Barry K.W."/>
            <person name="Belfiori B."/>
            <person name="Cichocki N."/>
            <person name="Clum A."/>
            <person name="Dockter R.B."/>
            <person name="Fauchery L."/>
            <person name="Guy J."/>
            <person name="Iotti M."/>
            <person name="Le Tacon F."/>
            <person name="Lindquist E.A."/>
            <person name="Lipzen A."/>
            <person name="Malagnac F."/>
            <person name="Mello A."/>
            <person name="Molinier V."/>
            <person name="Miyauchi S."/>
            <person name="Poulain J."/>
            <person name="Riccioni C."/>
            <person name="Rubini A."/>
            <person name="Sitrit Y."/>
            <person name="Splivallo R."/>
            <person name="Traeger S."/>
            <person name="Wang M."/>
            <person name="Zifcakova L."/>
            <person name="Wipf D."/>
            <person name="Zambonelli A."/>
            <person name="Paolocci F."/>
            <person name="Nowrousian M."/>
            <person name="Ottonello S."/>
            <person name="Baldrian P."/>
            <person name="Spatafora J.W."/>
            <person name="Henrissat B."/>
            <person name="Nagy L.G."/>
            <person name="Aury J.M."/>
            <person name="Wincker P."/>
            <person name="Grigoriev I.V."/>
            <person name="Bonfante P."/>
            <person name="Martin F.M."/>
        </authorList>
    </citation>
    <scope>NUCLEOTIDE SEQUENCE [LARGE SCALE GENOMIC DNA]</scope>
    <source>
        <strain evidence="2 3">CCBAS932</strain>
    </source>
</reference>
<feature type="region of interest" description="Disordered" evidence="1">
    <location>
        <begin position="154"/>
        <end position="176"/>
    </location>
</feature>
<dbReference type="InParanoid" id="A0A3N4KY16"/>
<evidence type="ECO:0000313" key="2">
    <source>
        <dbReference type="EMBL" id="RPB10655.1"/>
    </source>
</evidence>
<evidence type="ECO:0000256" key="1">
    <source>
        <dbReference type="SAM" id="MobiDB-lite"/>
    </source>
</evidence>
<dbReference type="EMBL" id="ML119141">
    <property type="protein sequence ID" value="RPB10655.1"/>
    <property type="molecule type" value="Genomic_DNA"/>
</dbReference>
<feature type="compositionally biased region" description="Basic and acidic residues" evidence="1">
    <location>
        <begin position="166"/>
        <end position="176"/>
    </location>
</feature>
<organism evidence="2 3">
    <name type="scientific">Morchella conica CCBAS932</name>
    <dbReference type="NCBI Taxonomy" id="1392247"/>
    <lineage>
        <taxon>Eukaryota</taxon>
        <taxon>Fungi</taxon>
        <taxon>Dikarya</taxon>
        <taxon>Ascomycota</taxon>
        <taxon>Pezizomycotina</taxon>
        <taxon>Pezizomycetes</taxon>
        <taxon>Pezizales</taxon>
        <taxon>Morchellaceae</taxon>
        <taxon>Morchella</taxon>
    </lineage>
</organism>
<evidence type="ECO:0000313" key="3">
    <source>
        <dbReference type="Proteomes" id="UP000277580"/>
    </source>
</evidence>
<keyword evidence="3" id="KW-1185">Reference proteome</keyword>
<dbReference type="Proteomes" id="UP000277580">
    <property type="component" value="Unassembled WGS sequence"/>
</dbReference>
<protein>
    <submittedName>
        <fullName evidence="2">Uncharacterized protein</fullName>
    </submittedName>
</protein>
<dbReference type="OrthoDB" id="5427216at2759"/>
<accession>A0A3N4KY16</accession>
<name>A0A3N4KY16_9PEZI</name>
<proteinExistence type="predicted"/>